<comment type="caution">
    <text evidence="1">The sequence shown here is derived from an EMBL/GenBank/DDBJ whole genome shotgun (WGS) entry which is preliminary data.</text>
</comment>
<accession>A0ACC2D2B0</accession>
<sequence length="382" mass="41986">MYMYDLSSQFSPVMEIRPSPSSVRRIICSMLFLLVVILRSTNLVLSHQGLVPSPQFPAIFTFGDSVLEAGNNNHLVTLAKANFPPNGIDFPEGATGRFCNGKTILDIICERIGLPHSPPFLDPGTTGTKILRGVNYASGGGGILKETGANFISRLSMSQQITFFRNTSHTISQLLGKRYASILLSRSLFSVGMGNNDYLNNYLLLGSPTRKQFTPEEFKNHLLSTLSSQLREVYDLGARKFMVFSVAPLGCIPSQLALRSSDGSCLDDVNYLTLDFNAGLQNMLTKLNDELPDAKFKYVDVYGPLMQLVSNPSLHGFSTGKVACCGNGRFNGQIPCLISPLGNLCSDRTDFVFWDPFHTSEVANIILANQFYDQFMAGLNLD</sequence>
<name>A0ACC2D2B0_DIPCM</name>
<proteinExistence type="predicted"/>
<evidence type="ECO:0000313" key="2">
    <source>
        <dbReference type="Proteomes" id="UP001162992"/>
    </source>
</evidence>
<gene>
    <name evidence="1" type="ORF">O6H91_07G008100</name>
</gene>
<organism evidence="1 2">
    <name type="scientific">Diphasiastrum complanatum</name>
    <name type="common">Issler's clubmoss</name>
    <name type="synonym">Lycopodium complanatum</name>
    <dbReference type="NCBI Taxonomy" id="34168"/>
    <lineage>
        <taxon>Eukaryota</taxon>
        <taxon>Viridiplantae</taxon>
        <taxon>Streptophyta</taxon>
        <taxon>Embryophyta</taxon>
        <taxon>Tracheophyta</taxon>
        <taxon>Lycopodiopsida</taxon>
        <taxon>Lycopodiales</taxon>
        <taxon>Lycopodiaceae</taxon>
        <taxon>Lycopodioideae</taxon>
        <taxon>Diphasiastrum</taxon>
    </lineage>
</organism>
<dbReference type="Proteomes" id="UP001162992">
    <property type="component" value="Chromosome 7"/>
</dbReference>
<reference evidence="2" key="1">
    <citation type="journal article" date="2024" name="Proc. Natl. Acad. Sci. U.S.A.">
        <title>Extraordinary preservation of gene collinearity over three hundred million years revealed in homosporous lycophytes.</title>
        <authorList>
            <person name="Li C."/>
            <person name="Wickell D."/>
            <person name="Kuo L.Y."/>
            <person name="Chen X."/>
            <person name="Nie B."/>
            <person name="Liao X."/>
            <person name="Peng D."/>
            <person name="Ji J."/>
            <person name="Jenkins J."/>
            <person name="Williams M."/>
            <person name="Shu S."/>
            <person name="Plott C."/>
            <person name="Barry K."/>
            <person name="Rajasekar S."/>
            <person name="Grimwood J."/>
            <person name="Han X."/>
            <person name="Sun S."/>
            <person name="Hou Z."/>
            <person name="He W."/>
            <person name="Dai G."/>
            <person name="Sun C."/>
            <person name="Schmutz J."/>
            <person name="Leebens-Mack J.H."/>
            <person name="Li F.W."/>
            <person name="Wang L."/>
        </authorList>
    </citation>
    <scope>NUCLEOTIDE SEQUENCE [LARGE SCALE GENOMIC DNA]</scope>
    <source>
        <strain evidence="2">cv. PW_Plant_1</strain>
    </source>
</reference>
<protein>
    <submittedName>
        <fullName evidence="1">Uncharacterized protein</fullName>
    </submittedName>
</protein>
<keyword evidence="2" id="KW-1185">Reference proteome</keyword>
<evidence type="ECO:0000313" key="1">
    <source>
        <dbReference type="EMBL" id="KAJ7548346.1"/>
    </source>
</evidence>
<dbReference type="EMBL" id="CM055098">
    <property type="protein sequence ID" value="KAJ7548346.1"/>
    <property type="molecule type" value="Genomic_DNA"/>
</dbReference>